<reference evidence="6" key="2">
    <citation type="submission" date="2019-12" db="EMBL/GenBank/DDBJ databases">
        <title>The whole-genome sequencing of Haloarcula japonica strain pws8.</title>
        <authorList>
            <person name="Verma D.K."/>
            <person name="Gopal K."/>
            <person name="Prasad E.S."/>
        </authorList>
    </citation>
    <scope>NUCLEOTIDE SEQUENCE</scope>
    <source>
        <strain evidence="6">Pws8</strain>
    </source>
</reference>
<dbReference type="InterPro" id="IPR007115">
    <property type="entry name" value="6-PTP_synth/QueD"/>
</dbReference>
<evidence type="ECO:0000256" key="2">
    <source>
        <dbReference type="ARBA" id="ARBA00022723"/>
    </source>
</evidence>
<proteinExistence type="predicted"/>
<evidence type="ECO:0000313" key="5">
    <source>
        <dbReference type="EMBL" id="KOX94147.1"/>
    </source>
</evidence>
<dbReference type="SUPFAM" id="SSF55620">
    <property type="entry name" value="Tetrahydrobiopterin biosynthesis enzymes-like"/>
    <property type="match status" value="1"/>
</dbReference>
<dbReference type="OrthoDB" id="6529at2157"/>
<dbReference type="GO" id="GO:0046872">
    <property type="term" value="F:metal ion binding"/>
    <property type="evidence" value="ECO:0007669"/>
    <property type="project" value="UniProtKB-KW"/>
</dbReference>
<comment type="cofactor">
    <cofactor evidence="1">
        <name>Zn(2+)</name>
        <dbReference type="ChEBI" id="CHEBI:29105"/>
    </cofactor>
</comment>
<evidence type="ECO:0000313" key="7">
    <source>
        <dbReference type="Proteomes" id="UP000037729"/>
    </source>
</evidence>
<dbReference type="EMBL" id="WOWB01000001">
    <property type="protein sequence ID" value="NLV04528.1"/>
    <property type="molecule type" value="Genomic_DNA"/>
</dbReference>
<dbReference type="PANTHER" id="PTHR12589:SF7">
    <property type="entry name" value="6-PYRUVOYL TETRAHYDROBIOPTERIN SYNTHASE"/>
    <property type="match status" value="1"/>
</dbReference>
<dbReference type="STRING" id="1705562.AMS69_09590"/>
<keyword evidence="2" id="KW-0479">Metal-binding</keyword>
<dbReference type="PATRIC" id="fig|1705562.3.peg.3025"/>
<dbReference type="AlphaFoldDB" id="A0A0M9AKX1"/>
<reference evidence="5 7" key="1">
    <citation type="submission" date="2015-08" db="EMBL/GenBank/DDBJ databases">
        <title>Genomes of Isolates from Cabo Rojo, PR.</title>
        <authorList>
            <person name="Sanchez-Nieves R.L."/>
            <person name="Montalvo-Rodriguez R."/>
        </authorList>
    </citation>
    <scope>NUCLEOTIDE SEQUENCE [LARGE SCALE GENOMIC DNA]</scope>
    <source>
        <strain evidence="5 7">SL3</strain>
    </source>
</reference>
<dbReference type="Gene3D" id="3.30.479.10">
    <property type="entry name" value="6-pyruvoyl tetrahydropterin synthase/QueD"/>
    <property type="match status" value="1"/>
</dbReference>
<protein>
    <submittedName>
        <fullName evidence="6">6-carboxytetrahydropterin synthase</fullName>
    </submittedName>
    <submittedName>
        <fullName evidence="5">6-pyruvoyl tetrahydropterin synthase</fullName>
    </submittedName>
</protein>
<dbReference type="Proteomes" id="UP000610611">
    <property type="component" value="Unassembled WGS sequence"/>
</dbReference>
<dbReference type="Proteomes" id="UP000037729">
    <property type="component" value="Unassembled WGS sequence"/>
</dbReference>
<evidence type="ECO:0000256" key="4">
    <source>
        <dbReference type="ARBA" id="ARBA00023239"/>
    </source>
</evidence>
<evidence type="ECO:0000256" key="3">
    <source>
        <dbReference type="ARBA" id="ARBA00022833"/>
    </source>
</evidence>
<keyword evidence="7" id="KW-1185">Reference proteome</keyword>
<dbReference type="RefSeq" id="WP_053967821.1">
    <property type="nucleotide sequence ID" value="NZ_JAWJXX010000002.1"/>
</dbReference>
<dbReference type="GO" id="GO:0016829">
    <property type="term" value="F:lyase activity"/>
    <property type="evidence" value="ECO:0007669"/>
    <property type="project" value="UniProtKB-KW"/>
</dbReference>
<dbReference type="PANTHER" id="PTHR12589">
    <property type="entry name" value="PYRUVOYL TETRAHYDROBIOPTERIN SYNTHASE"/>
    <property type="match status" value="1"/>
</dbReference>
<dbReference type="InterPro" id="IPR038418">
    <property type="entry name" value="6-PTP_synth/QueD_sf"/>
</dbReference>
<keyword evidence="4" id="KW-0456">Lyase</keyword>
<dbReference type="Pfam" id="PF01242">
    <property type="entry name" value="PTPS"/>
    <property type="match status" value="1"/>
</dbReference>
<keyword evidence="3" id="KW-0862">Zinc</keyword>
<gene>
    <name evidence="5" type="ORF">AMS69_09590</name>
    <name evidence="6" type="ORF">GOC83_00050</name>
</gene>
<dbReference type="EMBL" id="LIUF01000002">
    <property type="protein sequence ID" value="KOX94147.1"/>
    <property type="molecule type" value="Genomic_DNA"/>
</dbReference>
<comment type="caution">
    <text evidence="5">The sequence shown here is derived from an EMBL/GenBank/DDBJ whole genome shotgun (WGS) entry which is preliminary data.</text>
</comment>
<sequence>MYATTVRTEFVAQHYLTVPDPGPEGDPHSHHYRVELCFRGPELNEFDYIVDIDNAEAALSSLADRYQDTLLNDLPEFEGYNPSVERFARVIFERVIARVTDETVTELSVTVWEDEDAAASYDAAV</sequence>
<evidence type="ECO:0000313" key="6">
    <source>
        <dbReference type="EMBL" id="NLV04528.1"/>
    </source>
</evidence>
<organism evidence="5 7">
    <name type="scientific">Haloarcula rubripromontorii</name>
    <dbReference type="NCBI Taxonomy" id="1705562"/>
    <lineage>
        <taxon>Archaea</taxon>
        <taxon>Methanobacteriati</taxon>
        <taxon>Methanobacteriota</taxon>
        <taxon>Stenosarchaea group</taxon>
        <taxon>Halobacteria</taxon>
        <taxon>Halobacteriales</taxon>
        <taxon>Haloarculaceae</taxon>
        <taxon>Haloarcula</taxon>
    </lineage>
</organism>
<name>A0A0M9AKX1_9EURY</name>
<evidence type="ECO:0000256" key="1">
    <source>
        <dbReference type="ARBA" id="ARBA00001947"/>
    </source>
</evidence>
<accession>A0A0M9AKX1</accession>